<dbReference type="SUPFAM" id="SSF56059">
    <property type="entry name" value="Glutathione synthetase ATP-binding domain-like"/>
    <property type="match status" value="1"/>
</dbReference>
<dbReference type="InterPro" id="IPR005481">
    <property type="entry name" value="BC-like_N"/>
</dbReference>
<dbReference type="InterPro" id="IPR011764">
    <property type="entry name" value="Biotin_carboxylation_dom"/>
</dbReference>
<evidence type="ECO:0000256" key="3">
    <source>
        <dbReference type="ARBA" id="ARBA00022840"/>
    </source>
</evidence>
<dbReference type="InterPro" id="IPR051602">
    <property type="entry name" value="ACC_Biotin_Carboxylase"/>
</dbReference>
<dbReference type="PROSITE" id="PS50979">
    <property type="entry name" value="BC"/>
    <property type="match status" value="1"/>
</dbReference>
<reference evidence="7 8" key="1">
    <citation type="submission" date="2018-09" db="EMBL/GenBank/DDBJ databases">
        <authorList>
            <person name="Tagini F."/>
        </authorList>
    </citation>
    <scope>NUCLEOTIDE SEQUENCE [LARGE SCALE GENOMIC DNA]</scope>
    <source>
        <strain evidence="6 7">MK4</strain>
        <strain evidence="5 8">MK42</strain>
    </source>
</reference>
<dbReference type="GO" id="GO:0004075">
    <property type="term" value="F:biotin carboxylase activity"/>
    <property type="evidence" value="ECO:0007669"/>
    <property type="project" value="UniProtKB-EC"/>
</dbReference>
<dbReference type="SUPFAM" id="SSF52440">
    <property type="entry name" value="PreATP-grasp domain"/>
    <property type="match status" value="1"/>
</dbReference>
<proteinExistence type="predicted"/>
<dbReference type="Proteomes" id="UP000279331">
    <property type="component" value="Unassembled WGS sequence"/>
</dbReference>
<evidence type="ECO:0000313" key="5">
    <source>
        <dbReference type="EMBL" id="VAZ83188.1"/>
    </source>
</evidence>
<organism evidence="5 8">
    <name type="scientific">Mycobacterium persicum</name>
    <dbReference type="NCBI Taxonomy" id="1487726"/>
    <lineage>
        <taxon>Bacteria</taxon>
        <taxon>Bacillati</taxon>
        <taxon>Actinomycetota</taxon>
        <taxon>Actinomycetes</taxon>
        <taxon>Mycobacteriales</taxon>
        <taxon>Mycobacteriaceae</taxon>
        <taxon>Mycobacterium</taxon>
    </lineage>
</organism>
<evidence type="ECO:0000256" key="1">
    <source>
        <dbReference type="ARBA" id="ARBA00022598"/>
    </source>
</evidence>
<name>A0AB38US09_9MYCO</name>
<dbReference type="AlphaFoldDB" id="A0AB38US09"/>
<dbReference type="PANTHER" id="PTHR48095">
    <property type="entry name" value="PYRUVATE CARBOXYLASE SUBUNIT A"/>
    <property type="match status" value="1"/>
</dbReference>
<evidence type="ECO:0000313" key="6">
    <source>
        <dbReference type="EMBL" id="VAZ91457.1"/>
    </source>
</evidence>
<dbReference type="Gene3D" id="3.30.470.20">
    <property type="entry name" value="ATP-grasp fold, B domain"/>
    <property type="match status" value="1"/>
</dbReference>
<feature type="domain" description="Biotin carboxylation" evidence="4">
    <location>
        <begin position="1"/>
        <end position="252"/>
    </location>
</feature>
<keyword evidence="2" id="KW-0547">Nucleotide-binding</keyword>
<dbReference type="EC" id="6.3.4.14" evidence="5"/>
<evidence type="ECO:0000259" key="4">
    <source>
        <dbReference type="PROSITE" id="PS50979"/>
    </source>
</evidence>
<dbReference type="InterPro" id="IPR016185">
    <property type="entry name" value="PreATP-grasp_dom_sf"/>
</dbReference>
<dbReference type="EMBL" id="UPHM01000038">
    <property type="protein sequence ID" value="VAZ91457.1"/>
    <property type="molecule type" value="Genomic_DNA"/>
</dbReference>
<keyword evidence="1 5" id="KW-0436">Ligase</keyword>
<dbReference type="Proteomes" id="UP000271464">
    <property type="component" value="Unassembled WGS sequence"/>
</dbReference>
<gene>
    <name evidence="5" type="primary">accC</name>
    <name evidence="5" type="ORF">LAUMK42_02001</name>
    <name evidence="6" type="ORF">LAUMK4_01786</name>
</gene>
<sequence length="252" mass="25867">MSLLIANRGEIALRIIRTATELEIPTVAVYAADDADSPHVHAVDQAIALPGNGIDAYLDAAAIPAAAQASRAELIHPGYGFLSENPEFARACTAGGYTFVGPDAAVLELVGNKSAARAAAVTAGVPVLAATQGPSSLGDIQEFFAAQGGGAVMIKALAGGGGRGMRKVTSAGQIDDAYRQCAAEAQLAFGNPALCAEVYLGAARHLEVQVVGQPPHTLALGDRDCSIQRRHQKLVEIAPAQGLSLNTPSPRR</sequence>
<dbReference type="EMBL" id="UPHL01000047">
    <property type="protein sequence ID" value="VAZ83188.1"/>
    <property type="molecule type" value="Genomic_DNA"/>
</dbReference>
<dbReference type="GO" id="GO:0005524">
    <property type="term" value="F:ATP binding"/>
    <property type="evidence" value="ECO:0007669"/>
    <property type="project" value="UniProtKB-KW"/>
</dbReference>
<dbReference type="Pfam" id="PF02786">
    <property type="entry name" value="CPSase_L_D2"/>
    <property type="match status" value="1"/>
</dbReference>
<evidence type="ECO:0000256" key="2">
    <source>
        <dbReference type="ARBA" id="ARBA00022741"/>
    </source>
</evidence>
<dbReference type="InterPro" id="IPR005479">
    <property type="entry name" value="CPAse_ATP-bd"/>
</dbReference>
<dbReference type="PANTHER" id="PTHR48095:SF5">
    <property type="entry name" value="BLL7292 PROTEIN"/>
    <property type="match status" value="1"/>
</dbReference>
<keyword evidence="7" id="KW-1185">Reference proteome</keyword>
<evidence type="ECO:0000313" key="7">
    <source>
        <dbReference type="Proteomes" id="UP000271464"/>
    </source>
</evidence>
<accession>A0AB38US09</accession>
<dbReference type="Pfam" id="PF00289">
    <property type="entry name" value="Biotin_carb_N"/>
    <property type="match status" value="1"/>
</dbReference>
<keyword evidence="3" id="KW-0067">ATP-binding</keyword>
<protein>
    <submittedName>
        <fullName evidence="5">Biotin carboxylase</fullName>
        <ecNumber evidence="5">6.3.4.14</ecNumber>
    </submittedName>
</protein>
<evidence type="ECO:0000313" key="8">
    <source>
        <dbReference type="Proteomes" id="UP000279331"/>
    </source>
</evidence>
<comment type="caution">
    <text evidence="5">The sequence shown here is derived from an EMBL/GenBank/DDBJ whole genome shotgun (WGS) entry which is preliminary data.</text>
</comment>